<accession>A0A5C7EHV6</accession>
<gene>
    <name evidence="4" type="ORF">FR698_12685</name>
</gene>
<feature type="region of interest" description="Disordered" evidence="2">
    <location>
        <begin position="1420"/>
        <end position="1455"/>
    </location>
</feature>
<feature type="domain" description="Glycosyl transferase family 1" evidence="3">
    <location>
        <begin position="239"/>
        <end position="383"/>
    </location>
</feature>
<dbReference type="Pfam" id="PF00534">
    <property type="entry name" value="Glycos_transf_1"/>
    <property type="match status" value="3"/>
</dbReference>
<sequence>MRIVIDLQGAQSLSRHRGIGRYSLQFAQALVRNGSGHEILIALNAAFADTIEPIRAAFEGLLPQERIVVWEAPGPVAGIDPANTRRRRDAERIREAFLASLRPDWVLVTSLFEGFGDDSIVSHGRHTALPTAVVFYDLIPWIYPERYLKNNHPAYEPWYLEKLDHLRRANLLLSISESSGREAIDHLGFDPAAVVPIGTDCDARFRPIRLSEERRAHLRAAYGIERRFVLSFAGPEPDWRKNLDRLIAAFGLLPQGLRRDLQLVILTKVPLPERQRLLALAREAGLGEDELVLTGFVPDDDLLALYNACTLFVFPSWHEGFGLPVLEAMRCGRAVLAANRSSLPEVVKREDALFDPFDERAMAALIEKALTDDAFRHKLERHALEHSKRFSWDATASKALAALETTTVPTIALPTVVVPGQRRPRLAYVSPLPPEKSGIADYSAELIPELTRWYEVEVIVAQPEVTDAYIRANCPIRTVDEFRARAAGYDRVLYHFGNNPLHAHMFTLLEELPGVVVVHDFFLSGIQWYRDVHGQAPHAWTQALLASHGWRAVRERFRTSEAEVVWRYPTNLPVLQGALGVIVHSEFSRALARQWYGGAAATDWAVIPLLRIPASASGREVARRALGLAEDELLVCSFGVLGQIKLNHRLLEAWLASPLAADPKAHLVFVSENHGGDYGQHLLRRIRESAAPERIRITGWADGETFRTYLAAADIAVQLRSLSRGETSAAVLDCMNHGLATIVNAHGSMADLDPQGVWMLPDEFSDAALIEALTVLARNPVQRRALGKRAREIIRTRHMPRRCAERYYEAIESYYQRAQAGLPGLLTGFAHQPPPQEEWPRLATSLARNFPPAPRRRQLLVDVSELVHTDLKTGIQRVVRAILREWLDNPPAGFQVEPVYATVDAPGYRYARRWTCRFLGIPEDWAEDAPAEAWAGDVFVGLDLQPHVVPAQHAFLHGWRDRGVKVWFVVYDLLPVLLPQVFPEGAQAMHQRWLETISRFDGVVCISRAVADEMADWLATFGPNRERPFSIGWFHLGADVGQSVPTTGLPADAEEILRQLSSRPSFLMVGTVEPRKAYPQTLAAFDRLWQSGVDVNLVIVGKEGWKLLPDEQRRDIPETVARLRGHPELGKRLFWLGGISDEYLEKVYAALTCLIAASYGEGFGLPLIEAAQHKLPIIARDIPVFREVAGEHAFYFVDEKNPAVIAEAVRTWFDLHRAGRAPSSQAMPWLTWKQSAQNLLAIVTGQVKPYRAWLPDEVSRYWGNDPRLHTQVGAPTGRAMRTTGRAGFLVFGPYLSLPAGRYRLEMHGTAARWTGGEWVDVACKAGEQQILQQSLSGMKEGNWQFERLFALESSVSDLEFRLWVDEGSDLTLDGIVLEKVEASALVTDDAAQKTGDADNGDDHRVDTVLSDAGEEALALADCDMPPKQVFPTKNDRSVATKTMPKKAKGKSKRRR</sequence>
<dbReference type="GO" id="GO:0009103">
    <property type="term" value="P:lipopolysaccharide biosynthetic process"/>
    <property type="evidence" value="ECO:0007669"/>
    <property type="project" value="TreeGrafter"/>
</dbReference>
<name>A0A5C7EHV6_9PROT</name>
<reference evidence="4 5" key="1">
    <citation type="submission" date="2019-08" db="EMBL/GenBank/DDBJ databases">
        <title>Pelomicrobium methylotrophicum gen. nov., sp. nov. a moderately thermophilic, facultatively anaerobic, lithoautotrophic and methylotrophic bacterium isolated from a terrestrial mud volcano.</title>
        <authorList>
            <person name="Slobodkina G.B."/>
            <person name="Merkel A.Y."/>
            <person name="Slobodkin A.I."/>
        </authorList>
    </citation>
    <scope>NUCLEOTIDE SEQUENCE [LARGE SCALE GENOMIC DNA]</scope>
    <source>
        <strain evidence="4 5">SM250</strain>
    </source>
</reference>
<dbReference type="SUPFAM" id="SSF53756">
    <property type="entry name" value="UDP-Glycosyltransferase/glycogen phosphorylase"/>
    <property type="match status" value="3"/>
</dbReference>
<dbReference type="EMBL" id="VPFL01000019">
    <property type="protein sequence ID" value="TXF10931.1"/>
    <property type="molecule type" value="Genomic_DNA"/>
</dbReference>
<dbReference type="GO" id="GO:0016757">
    <property type="term" value="F:glycosyltransferase activity"/>
    <property type="evidence" value="ECO:0007669"/>
    <property type="project" value="InterPro"/>
</dbReference>
<dbReference type="OrthoDB" id="9764577at2"/>
<evidence type="ECO:0000313" key="5">
    <source>
        <dbReference type="Proteomes" id="UP000321201"/>
    </source>
</evidence>
<dbReference type="CDD" id="cd03809">
    <property type="entry name" value="GT4_MtfB-like"/>
    <property type="match status" value="2"/>
</dbReference>
<evidence type="ECO:0000256" key="1">
    <source>
        <dbReference type="ARBA" id="ARBA00022679"/>
    </source>
</evidence>
<dbReference type="InterPro" id="IPR001296">
    <property type="entry name" value="Glyco_trans_1"/>
</dbReference>
<feature type="domain" description="Glycosyl transferase family 1" evidence="3">
    <location>
        <begin position="1062"/>
        <end position="1214"/>
    </location>
</feature>
<dbReference type="PANTHER" id="PTHR46401">
    <property type="entry name" value="GLYCOSYLTRANSFERASE WBBK-RELATED"/>
    <property type="match status" value="1"/>
</dbReference>
<comment type="caution">
    <text evidence="4">The sequence shown here is derived from an EMBL/GenBank/DDBJ whole genome shotgun (WGS) entry which is preliminary data.</text>
</comment>
<dbReference type="CDD" id="cd03801">
    <property type="entry name" value="GT4_PimA-like"/>
    <property type="match status" value="1"/>
</dbReference>
<proteinExistence type="predicted"/>
<keyword evidence="1 4" id="KW-0808">Transferase</keyword>
<protein>
    <submittedName>
        <fullName evidence="4">Glycosyltransferase</fullName>
    </submittedName>
</protein>
<keyword evidence="5" id="KW-1185">Reference proteome</keyword>
<dbReference type="RefSeq" id="WP_147800572.1">
    <property type="nucleotide sequence ID" value="NZ_VPFL01000019.1"/>
</dbReference>
<dbReference type="Proteomes" id="UP000321201">
    <property type="component" value="Unassembled WGS sequence"/>
</dbReference>
<evidence type="ECO:0000259" key="3">
    <source>
        <dbReference type="Pfam" id="PF00534"/>
    </source>
</evidence>
<evidence type="ECO:0000313" key="4">
    <source>
        <dbReference type="EMBL" id="TXF10931.1"/>
    </source>
</evidence>
<organism evidence="4 5">
    <name type="scientific">Pelomicrobium methylotrophicum</name>
    <dbReference type="NCBI Taxonomy" id="2602750"/>
    <lineage>
        <taxon>Bacteria</taxon>
        <taxon>Pseudomonadati</taxon>
        <taxon>Pseudomonadota</taxon>
        <taxon>Hydrogenophilia</taxon>
        <taxon>Hydrogenophilia incertae sedis</taxon>
        <taxon>Pelomicrobium</taxon>
    </lineage>
</organism>
<dbReference type="InParanoid" id="A0A5C7EHV6"/>
<dbReference type="Gene3D" id="3.40.50.2000">
    <property type="entry name" value="Glycogen Phosphorylase B"/>
    <property type="match status" value="3"/>
</dbReference>
<feature type="compositionally biased region" description="Basic residues" evidence="2">
    <location>
        <begin position="1443"/>
        <end position="1455"/>
    </location>
</feature>
<dbReference type="PANTHER" id="PTHR46401:SF2">
    <property type="entry name" value="GLYCOSYLTRANSFERASE WBBK-RELATED"/>
    <property type="match status" value="1"/>
</dbReference>
<evidence type="ECO:0000256" key="2">
    <source>
        <dbReference type="SAM" id="MobiDB-lite"/>
    </source>
</evidence>
<feature type="domain" description="Glycosyl transferase family 1" evidence="3">
    <location>
        <begin position="620"/>
        <end position="792"/>
    </location>
</feature>